<dbReference type="EMBL" id="JAUSUZ010000001">
    <property type="protein sequence ID" value="MDQ0365516.1"/>
    <property type="molecule type" value="Genomic_DNA"/>
</dbReference>
<evidence type="ECO:0000313" key="2">
    <source>
        <dbReference type="Proteomes" id="UP001240236"/>
    </source>
</evidence>
<comment type="caution">
    <text evidence="1">The sequence shown here is derived from an EMBL/GenBank/DDBJ whole genome shotgun (WGS) entry which is preliminary data.</text>
</comment>
<reference evidence="1 2" key="1">
    <citation type="submission" date="2023-07" db="EMBL/GenBank/DDBJ databases">
        <title>Sequencing the genomes of 1000 actinobacteria strains.</title>
        <authorList>
            <person name="Klenk H.-P."/>
        </authorList>
    </citation>
    <scope>NUCLEOTIDE SEQUENCE [LARGE SCALE GENOMIC DNA]</scope>
    <source>
        <strain evidence="1 2">DSM 44709</strain>
    </source>
</reference>
<dbReference type="Proteomes" id="UP001240236">
    <property type="component" value="Unassembled WGS sequence"/>
</dbReference>
<proteinExistence type="predicted"/>
<organism evidence="1 2">
    <name type="scientific">Catenuloplanes indicus</name>
    <dbReference type="NCBI Taxonomy" id="137267"/>
    <lineage>
        <taxon>Bacteria</taxon>
        <taxon>Bacillati</taxon>
        <taxon>Actinomycetota</taxon>
        <taxon>Actinomycetes</taxon>
        <taxon>Micromonosporales</taxon>
        <taxon>Micromonosporaceae</taxon>
        <taxon>Catenuloplanes</taxon>
    </lineage>
</organism>
<dbReference type="AlphaFoldDB" id="A0AAE3VXF5"/>
<name>A0AAE3VXF5_9ACTN</name>
<sequence>MPTLMLWVSTIALLAVAGLAWLSARPRTGRVPVVRVIDRDGRERTLPADDPRISRHL</sequence>
<protein>
    <submittedName>
        <fullName evidence="1">Cytochrome c-type biogenesis protein CcmH/NrfF</fullName>
    </submittedName>
</protein>
<accession>A0AAE3VXF5</accession>
<dbReference type="RefSeq" id="WP_307238142.1">
    <property type="nucleotide sequence ID" value="NZ_JAUSUZ010000001.1"/>
</dbReference>
<evidence type="ECO:0000313" key="1">
    <source>
        <dbReference type="EMBL" id="MDQ0365516.1"/>
    </source>
</evidence>
<keyword evidence="2" id="KW-1185">Reference proteome</keyword>
<gene>
    <name evidence="1" type="ORF">J2S42_002185</name>
</gene>